<reference evidence="8" key="2">
    <citation type="submission" date="2022-03" db="EMBL/GenBank/DDBJ databases">
        <title>Draft title - Genomic analysis of global carrot germplasm unveils the trajectory of domestication and the origin of high carotenoid orange carrot.</title>
        <authorList>
            <person name="Iorizzo M."/>
            <person name="Ellison S."/>
            <person name="Senalik D."/>
            <person name="Macko-Podgorni A."/>
            <person name="Grzebelus D."/>
            <person name="Bostan H."/>
            <person name="Rolling W."/>
            <person name="Curaba J."/>
            <person name="Simon P."/>
        </authorList>
    </citation>
    <scope>NUCLEOTIDE SEQUENCE</scope>
    <source>
        <tissue evidence="8">Leaf</tissue>
    </source>
</reference>
<evidence type="ECO:0000313" key="7">
    <source>
        <dbReference type="EMBL" id="KZN11517.1"/>
    </source>
</evidence>
<dbReference type="STRING" id="79200.A0A166IUW7"/>
<dbReference type="Proteomes" id="UP000077755">
    <property type="component" value="Chromosome 1"/>
</dbReference>
<dbReference type="InterPro" id="IPR000306">
    <property type="entry name" value="Znf_FYVE"/>
</dbReference>
<keyword evidence="9" id="KW-1185">Reference proteome</keyword>
<keyword evidence="2 4" id="KW-0863">Zinc-finger</keyword>
<evidence type="ECO:0000259" key="6">
    <source>
        <dbReference type="PROSITE" id="PS50178"/>
    </source>
</evidence>
<protein>
    <recommendedName>
        <fullName evidence="6">FYVE-type domain-containing protein</fullName>
    </recommendedName>
</protein>
<feature type="region of interest" description="Disordered" evidence="5">
    <location>
        <begin position="779"/>
        <end position="817"/>
    </location>
</feature>
<dbReference type="SMART" id="SM00028">
    <property type="entry name" value="TPR"/>
    <property type="match status" value="5"/>
</dbReference>
<evidence type="ECO:0000256" key="4">
    <source>
        <dbReference type="PROSITE-ProRule" id="PRU00091"/>
    </source>
</evidence>
<dbReference type="Gene3D" id="3.30.40.10">
    <property type="entry name" value="Zinc/RING finger domain, C3HC4 (zinc finger)"/>
    <property type="match status" value="1"/>
</dbReference>
<reference evidence="7" key="1">
    <citation type="journal article" date="2016" name="Nat. Genet.">
        <title>A high-quality carrot genome assembly provides new insights into carotenoid accumulation and asterid genome evolution.</title>
        <authorList>
            <person name="Iorizzo M."/>
            <person name="Ellison S."/>
            <person name="Senalik D."/>
            <person name="Zeng P."/>
            <person name="Satapoomin P."/>
            <person name="Huang J."/>
            <person name="Bowman M."/>
            <person name="Iovene M."/>
            <person name="Sanseverino W."/>
            <person name="Cavagnaro P."/>
            <person name="Yildiz M."/>
            <person name="Macko-Podgorni A."/>
            <person name="Moranska E."/>
            <person name="Grzebelus E."/>
            <person name="Grzebelus D."/>
            <person name="Ashrafi H."/>
            <person name="Zheng Z."/>
            <person name="Cheng S."/>
            <person name="Spooner D."/>
            <person name="Van Deynze A."/>
            <person name="Simon P."/>
        </authorList>
    </citation>
    <scope>NUCLEOTIDE SEQUENCE [LARGE SCALE GENOMIC DNA]</scope>
    <source>
        <tissue evidence="7">Leaf</tissue>
    </source>
</reference>
<evidence type="ECO:0000313" key="9">
    <source>
        <dbReference type="Proteomes" id="UP000077755"/>
    </source>
</evidence>
<accession>A0A166IUW7</accession>
<dbReference type="OrthoDB" id="660555at2759"/>
<feature type="region of interest" description="Disordered" evidence="5">
    <location>
        <begin position="654"/>
        <end position="673"/>
    </location>
</feature>
<feature type="domain" description="FYVE-type" evidence="6">
    <location>
        <begin position="19"/>
        <end position="78"/>
    </location>
</feature>
<dbReference type="EMBL" id="CP093343">
    <property type="protein sequence ID" value="WOG85270.1"/>
    <property type="molecule type" value="Genomic_DNA"/>
</dbReference>
<dbReference type="SUPFAM" id="SSF57903">
    <property type="entry name" value="FYVE/PHD zinc finger"/>
    <property type="match status" value="1"/>
</dbReference>
<dbReference type="Pfam" id="PF01363">
    <property type="entry name" value="FYVE"/>
    <property type="match status" value="1"/>
</dbReference>
<feature type="region of interest" description="Disordered" evidence="5">
    <location>
        <begin position="686"/>
        <end position="748"/>
    </location>
</feature>
<feature type="region of interest" description="Disordered" evidence="5">
    <location>
        <begin position="902"/>
        <end position="925"/>
    </location>
</feature>
<dbReference type="InterPro" id="IPR017455">
    <property type="entry name" value="Znf_FYVE-rel"/>
</dbReference>
<dbReference type="SUPFAM" id="SSF48452">
    <property type="entry name" value="TPR-like"/>
    <property type="match status" value="1"/>
</dbReference>
<dbReference type="EMBL" id="LNRQ01000001">
    <property type="protein sequence ID" value="KZN11517.1"/>
    <property type="molecule type" value="Genomic_DNA"/>
</dbReference>
<feature type="compositionally biased region" description="Low complexity" evidence="5">
    <location>
        <begin position="783"/>
        <end position="799"/>
    </location>
</feature>
<dbReference type="InterPro" id="IPR013083">
    <property type="entry name" value="Znf_RING/FYVE/PHD"/>
</dbReference>
<organism evidence="7">
    <name type="scientific">Daucus carota subsp. sativus</name>
    <name type="common">Carrot</name>
    <dbReference type="NCBI Taxonomy" id="79200"/>
    <lineage>
        <taxon>Eukaryota</taxon>
        <taxon>Viridiplantae</taxon>
        <taxon>Streptophyta</taxon>
        <taxon>Embryophyta</taxon>
        <taxon>Tracheophyta</taxon>
        <taxon>Spermatophyta</taxon>
        <taxon>Magnoliopsida</taxon>
        <taxon>eudicotyledons</taxon>
        <taxon>Gunneridae</taxon>
        <taxon>Pentapetalae</taxon>
        <taxon>asterids</taxon>
        <taxon>campanulids</taxon>
        <taxon>Apiales</taxon>
        <taxon>Apiaceae</taxon>
        <taxon>Apioideae</taxon>
        <taxon>Scandiceae</taxon>
        <taxon>Daucinae</taxon>
        <taxon>Daucus</taxon>
        <taxon>Daucus sect. Daucus</taxon>
    </lineage>
</organism>
<dbReference type="SMART" id="SM00064">
    <property type="entry name" value="FYVE"/>
    <property type="match status" value="1"/>
</dbReference>
<evidence type="ECO:0000313" key="8">
    <source>
        <dbReference type="EMBL" id="WOG85270.1"/>
    </source>
</evidence>
<feature type="compositionally biased region" description="Polar residues" evidence="5">
    <location>
        <begin position="726"/>
        <end position="739"/>
    </location>
</feature>
<dbReference type="PROSITE" id="PS50178">
    <property type="entry name" value="ZF_FYVE"/>
    <property type="match status" value="1"/>
</dbReference>
<dbReference type="Gramene" id="KZN11517">
    <property type="protein sequence ID" value="KZN11517"/>
    <property type="gene ID" value="DCAR_004173"/>
</dbReference>
<dbReference type="GO" id="GO:0008270">
    <property type="term" value="F:zinc ion binding"/>
    <property type="evidence" value="ECO:0007669"/>
    <property type="project" value="UniProtKB-KW"/>
</dbReference>
<gene>
    <name evidence="7" type="ORF">DCAR_004173</name>
    <name evidence="8" type="ORF">DCAR_0104458</name>
</gene>
<evidence type="ECO:0000256" key="3">
    <source>
        <dbReference type="ARBA" id="ARBA00022833"/>
    </source>
</evidence>
<dbReference type="InterPro" id="IPR019734">
    <property type="entry name" value="TPR_rpt"/>
</dbReference>
<dbReference type="OMA" id="NSQLDQN"/>
<dbReference type="PANTHER" id="PTHR47553">
    <property type="entry name" value="MYOSIN-11"/>
    <property type="match status" value="1"/>
</dbReference>
<keyword evidence="1" id="KW-0479">Metal-binding</keyword>
<feature type="compositionally biased region" description="Basic and acidic residues" evidence="5">
    <location>
        <begin position="699"/>
        <end position="725"/>
    </location>
</feature>
<dbReference type="PANTHER" id="PTHR47553:SF1">
    <property type="entry name" value="RING_FYVE_PHD ZINC FINGER SUPERFAMILY PROTEIN"/>
    <property type="match status" value="1"/>
</dbReference>
<evidence type="ECO:0000256" key="2">
    <source>
        <dbReference type="ARBA" id="ARBA00022771"/>
    </source>
</evidence>
<dbReference type="KEGG" id="dcr:108204767"/>
<sequence>MLEKIGLPSRPSLRGNTWVVDASHCQGCSSQFTFINRKHHCRRCGGIFCGSCTQLRMVLRGQGDSPVRICEPCKKLEEAARFELRHGHKSRAGRGGPKLSSKDEDEVLNTILGNDGKDSSSLGKEFKILAGSQRSSSSASCSNIQEAATQDEGAILRSLSVGVTDMGSTTPDELRQQALDEKKKYKTLKADGKSEEALRAFKRGKELERQAGALELQLRKNRRKASSSISTNDISRTKEDLAESIKINKLSPQLSKDDDLSSELKKLGWSDLDLHDADKKPVKVSLEGELSSLLGEVSTKSNTKKVVDGLDKSEVIAIKKNALALKREGKLAEAKEELKRAKILEKQIEEQEFLIDADDSDDELSALIHSMDSDKPNLSSRNVPDVNFNFENLVGIADNLGVDNLEVTDEDMDDPDISAALESVGWTEDMDETNLNSSDSLATNSKTHGQMTVQKEPQFASVIKKPTHVAPKSKLMIQRELLALKKRALALRREGKADEADEELMKGKFLEQQLEEMDQSSKVKIPQVKSGNKNANSEILDVGDEVEDVTEQDMNDPSFASLLNNLGWKDDENEHVQTRHEGITNTHEITNDLSVAHVHSGKQIETSRKSKGEAQRELLGLKRKALALRRQGEADEAEEVLEMAKVLEAQLSEMDAPKQEVPAEGNKLHNDETYNPLNIAADKGAVGTPVKDSMSNHLRQTEPTEGLEKKDQMVQKPEGKRDEINHSQMASTNLDSSPQKDILAHKKKALALKREGKLVEAKEELRQAKLLEKSLQDNIQNASTSSSSSEVSGSNNTVTAQKEKSPVAAPKMSGRDRFKLQQESLSHKRQALKLRREGRTEEAEAEFELAKALEIQLEELNSSDSNKPSMNLAEPVDDVGIEDLLDPQLLSALKAIGIDDASNVPRVPEKPEVSKSAAGKIDNSLGERTQLEERIKAEKVKALTLKRSGKKAEAMDALRRAKMLEQKLASLAS</sequence>
<evidence type="ECO:0000256" key="1">
    <source>
        <dbReference type="ARBA" id="ARBA00022723"/>
    </source>
</evidence>
<proteinExistence type="predicted"/>
<evidence type="ECO:0000256" key="5">
    <source>
        <dbReference type="SAM" id="MobiDB-lite"/>
    </source>
</evidence>
<dbReference type="AlphaFoldDB" id="A0A166IUW7"/>
<name>A0A166IUW7_DAUCS</name>
<dbReference type="InterPro" id="IPR011990">
    <property type="entry name" value="TPR-like_helical_dom_sf"/>
</dbReference>
<keyword evidence="3" id="KW-0862">Zinc</keyword>
<dbReference type="InterPro" id="IPR011011">
    <property type="entry name" value="Znf_FYVE_PHD"/>
</dbReference>